<feature type="compositionally biased region" description="Basic and acidic residues" evidence="1">
    <location>
        <begin position="319"/>
        <end position="364"/>
    </location>
</feature>
<dbReference type="Proteomes" id="UP000326950">
    <property type="component" value="Unassembled WGS sequence"/>
</dbReference>
<evidence type="ECO:0000256" key="1">
    <source>
        <dbReference type="SAM" id="MobiDB-lite"/>
    </source>
</evidence>
<evidence type="ECO:0000313" key="2">
    <source>
        <dbReference type="EMBL" id="KAE8158908.1"/>
    </source>
</evidence>
<feature type="compositionally biased region" description="Basic and acidic residues" evidence="1">
    <location>
        <begin position="571"/>
        <end position="607"/>
    </location>
</feature>
<gene>
    <name evidence="2" type="ORF">BDV40DRAFT_303753</name>
</gene>
<evidence type="ECO:0000313" key="3">
    <source>
        <dbReference type="Proteomes" id="UP000326950"/>
    </source>
</evidence>
<feature type="compositionally biased region" description="Basic and acidic residues" evidence="1">
    <location>
        <begin position="504"/>
        <end position="522"/>
    </location>
</feature>
<dbReference type="EMBL" id="ML738685">
    <property type="protein sequence ID" value="KAE8158908.1"/>
    <property type="molecule type" value="Genomic_DNA"/>
</dbReference>
<feature type="region of interest" description="Disordered" evidence="1">
    <location>
        <begin position="500"/>
        <end position="618"/>
    </location>
</feature>
<accession>A0A5N6UJW7</accession>
<keyword evidence="3" id="KW-1185">Reference proteome</keyword>
<sequence length="638" mass="70335">MSDHSISDLAPGRLEHPKREIKQEPNDIQFEPLNSYFGSIVRDAQVKFRNDAEVEAPEDLPGLVHGDSESDEEQFTPQRWMATSLLSAHSDSGSLGEIIVGGAVVENLSLVIPKDRNGGFGDLPVLPITAVGQEKTELVAVVGKDIEAGAATNIPILLMPDEEAYEGESPRVSVGDNMSRLAAASALANLGTTAAKQDTKAQVEDDRKKKAGDGTAAEKDATKDKGKKEGKGEDEKEKVAKTELNNYVVSGDIKNLFGIKGLKGKLYKYKGPEDKADKEKMKDKNESKEEGKADVEGQTSEDDQGEAERKAQPAGKYTPEIKTDSGNRGSKEEKTGKKDEKGSKDEKKDKTEKEKEEKEPAREKVKINPKSLALLGKPLGTLLPFLESEEIQNLPIENLEFTYCEEKSGAFFPPGLRLEVDVPLTGSLQWATDLLQKMFGEERTPKKIHLSADLGKTRDWSKRPKVKDFALRGYFKDFGCQTWDILQFKTLGLELIATKAASRKSKEDKTGKDGKGTEKKNDDGDDESEKQMSHNATEEDPTEEPDRTQGDEPKAEVTTKQPSTVQVALDSTDRQQDVAEGKPEEDGSSKKDKEERKESQDKKDKVKQSYNHQTTTSKIPVVLNMRNIKVPFDGTKAL</sequence>
<feature type="region of interest" description="Disordered" evidence="1">
    <location>
        <begin position="1"/>
        <end position="27"/>
    </location>
</feature>
<reference evidence="2 3" key="1">
    <citation type="submission" date="2019-04" db="EMBL/GenBank/DDBJ databases">
        <title>Friends and foes A comparative genomics study of 23 Aspergillus species from section Flavi.</title>
        <authorList>
            <consortium name="DOE Joint Genome Institute"/>
            <person name="Kjaerbolling I."/>
            <person name="Vesth T."/>
            <person name="Frisvad J.C."/>
            <person name="Nybo J.L."/>
            <person name="Theobald S."/>
            <person name="Kildgaard S."/>
            <person name="Isbrandt T."/>
            <person name="Kuo A."/>
            <person name="Sato A."/>
            <person name="Lyhne E.K."/>
            <person name="Kogle M.E."/>
            <person name="Wiebenga A."/>
            <person name="Kun R.S."/>
            <person name="Lubbers R.J."/>
            <person name="Makela M.R."/>
            <person name="Barry K."/>
            <person name="Chovatia M."/>
            <person name="Clum A."/>
            <person name="Daum C."/>
            <person name="Haridas S."/>
            <person name="He G."/>
            <person name="LaButti K."/>
            <person name="Lipzen A."/>
            <person name="Mondo S."/>
            <person name="Riley R."/>
            <person name="Salamov A."/>
            <person name="Simmons B.A."/>
            <person name="Magnuson J.K."/>
            <person name="Henrissat B."/>
            <person name="Mortensen U.H."/>
            <person name="Larsen T.O."/>
            <person name="Devries R.P."/>
            <person name="Grigoriev I.V."/>
            <person name="Machida M."/>
            <person name="Baker S.E."/>
            <person name="Andersen M.R."/>
        </authorList>
    </citation>
    <scope>NUCLEOTIDE SEQUENCE [LARGE SCALE GENOMIC DNA]</scope>
    <source>
        <strain evidence="2 3">CBS 117626</strain>
    </source>
</reference>
<feature type="compositionally biased region" description="Basic and acidic residues" evidence="1">
    <location>
        <begin position="270"/>
        <end position="295"/>
    </location>
</feature>
<feature type="region of interest" description="Disordered" evidence="1">
    <location>
        <begin position="193"/>
        <end position="245"/>
    </location>
</feature>
<dbReference type="OrthoDB" id="5103642at2759"/>
<protein>
    <submittedName>
        <fullName evidence="2">Uncharacterized protein</fullName>
    </submittedName>
</protein>
<feature type="compositionally biased region" description="Basic and acidic residues" evidence="1">
    <location>
        <begin position="13"/>
        <end position="25"/>
    </location>
</feature>
<feature type="compositionally biased region" description="Basic and acidic residues" evidence="1">
    <location>
        <begin position="197"/>
        <end position="241"/>
    </location>
</feature>
<dbReference type="AlphaFoldDB" id="A0A5N6UJW7"/>
<feature type="compositionally biased region" description="Polar residues" evidence="1">
    <location>
        <begin position="608"/>
        <end position="618"/>
    </location>
</feature>
<feature type="region of interest" description="Disordered" evidence="1">
    <location>
        <begin position="267"/>
        <end position="364"/>
    </location>
</feature>
<name>A0A5N6UJW7_ASPTM</name>
<proteinExistence type="predicted"/>
<organism evidence="2 3">
    <name type="scientific">Aspergillus tamarii</name>
    <dbReference type="NCBI Taxonomy" id="41984"/>
    <lineage>
        <taxon>Eukaryota</taxon>
        <taxon>Fungi</taxon>
        <taxon>Dikarya</taxon>
        <taxon>Ascomycota</taxon>
        <taxon>Pezizomycotina</taxon>
        <taxon>Eurotiomycetes</taxon>
        <taxon>Eurotiomycetidae</taxon>
        <taxon>Eurotiales</taxon>
        <taxon>Aspergillaceae</taxon>
        <taxon>Aspergillus</taxon>
        <taxon>Aspergillus subgen. Circumdati</taxon>
    </lineage>
</organism>
<feature type="compositionally biased region" description="Basic and acidic residues" evidence="1">
    <location>
        <begin position="544"/>
        <end position="557"/>
    </location>
</feature>